<name>A0A3D8L2H1_9BACT</name>
<keyword evidence="2" id="KW-1185">Reference proteome</keyword>
<dbReference type="EMBL" id="QRGR01000040">
    <property type="protein sequence ID" value="RDV11533.1"/>
    <property type="molecule type" value="Genomic_DNA"/>
</dbReference>
<comment type="caution">
    <text evidence="1">The sequence shown here is derived from an EMBL/GenBank/DDBJ whole genome shotgun (WGS) entry which is preliminary data.</text>
</comment>
<evidence type="ECO:0000313" key="1">
    <source>
        <dbReference type="EMBL" id="RDV11533.1"/>
    </source>
</evidence>
<dbReference type="OrthoDB" id="894118at2"/>
<reference evidence="2" key="1">
    <citation type="submission" date="2018-08" db="EMBL/GenBank/DDBJ databases">
        <authorList>
            <person name="Liu Z.-W."/>
            <person name="Du Z.-J."/>
        </authorList>
    </citation>
    <scope>NUCLEOTIDE SEQUENCE [LARGE SCALE GENOMIC DNA]</scope>
    <source>
        <strain evidence="2">H4X</strain>
    </source>
</reference>
<protein>
    <submittedName>
        <fullName evidence="1">Uncharacterized protein</fullName>
    </submittedName>
</protein>
<evidence type="ECO:0000313" key="2">
    <source>
        <dbReference type="Proteomes" id="UP000256708"/>
    </source>
</evidence>
<dbReference type="Proteomes" id="UP000256708">
    <property type="component" value="Unassembled WGS sequence"/>
</dbReference>
<gene>
    <name evidence="1" type="ORF">DXT99_24320</name>
</gene>
<proteinExistence type="predicted"/>
<sequence>MEVRTVRSDAKKAVKVMLPLVLLLLFGALPGYGQISHKAQEKHGREMRKSLKEAAKADIAYKESHLNTNAYTFRKGAAARRQIKQDERASYQFNERGKPMRWFHFLKKKKYKREQKKN</sequence>
<accession>A0A3D8L2H1</accession>
<organism evidence="1 2">
    <name type="scientific">Pontibacter diazotrophicus</name>
    <dbReference type="NCBI Taxonomy" id="1400979"/>
    <lineage>
        <taxon>Bacteria</taxon>
        <taxon>Pseudomonadati</taxon>
        <taxon>Bacteroidota</taxon>
        <taxon>Cytophagia</taxon>
        <taxon>Cytophagales</taxon>
        <taxon>Hymenobacteraceae</taxon>
        <taxon>Pontibacter</taxon>
    </lineage>
</organism>
<dbReference type="AlphaFoldDB" id="A0A3D8L2H1"/>
<dbReference type="RefSeq" id="WP_115568193.1">
    <property type="nucleotide sequence ID" value="NZ_QRGR01000040.1"/>
</dbReference>